<evidence type="ECO:0000256" key="2">
    <source>
        <dbReference type="ARBA" id="ARBA00008109"/>
    </source>
</evidence>
<feature type="binding site" evidence="14">
    <location>
        <position position="826"/>
    </location>
    <ligand>
        <name>ATP</name>
        <dbReference type="ChEBI" id="CHEBI:30616"/>
    </ligand>
</feature>
<dbReference type="InterPro" id="IPR001757">
    <property type="entry name" value="P_typ_ATPase"/>
</dbReference>
<dbReference type="Pfam" id="PF13246">
    <property type="entry name" value="Cation_ATPase"/>
    <property type="match status" value="1"/>
</dbReference>
<dbReference type="SUPFAM" id="SSF81665">
    <property type="entry name" value="Calcium ATPase, transmembrane domain M"/>
    <property type="match status" value="1"/>
</dbReference>
<dbReference type="EC" id="7.6.2.1" evidence="16"/>
<dbReference type="InterPro" id="IPR032630">
    <property type="entry name" value="P_typ_ATPase_c"/>
</dbReference>
<feature type="region of interest" description="Disordered" evidence="17">
    <location>
        <begin position="495"/>
        <end position="537"/>
    </location>
</feature>
<dbReference type="SUPFAM" id="SSF81653">
    <property type="entry name" value="Calcium ATPase, transduction domain A"/>
    <property type="match status" value="1"/>
</dbReference>
<comment type="cofactor">
    <cofactor evidence="15">
        <name>Mg(2+)</name>
        <dbReference type="ChEBI" id="CHEBI:18420"/>
    </cofactor>
</comment>
<feature type="binding site" evidence="15">
    <location>
        <position position="474"/>
    </location>
    <ligand>
        <name>Mg(2+)</name>
        <dbReference type="ChEBI" id="CHEBI:18420"/>
    </ligand>
</feature>
<dbReference type="SUPFAM" id="SSF56784">
    <property type="entry name" value="HAD-like"/>
    <property type="match status" value="1"/>
</dbReference>
<evidence type="ECO:0000256" key="14">
    <source>
        <dbReference type="PIRSR" id="PIRSR606539-2"/>
    </source>
</evidence>
<dbReference type="InterPro" id="IPR008250">
    <property type="entry name" value="ATPase_P-typ_transduc_dom_A_sf"/>
</dbReference>
<dbReference type="Gene3D" id="3.40.50.1000">
    <property type="entry name" value="HAD superfamily/HAD-like"/>
    <property type="match status" value="2"/>
</dbReference>
<gene>
    <name evidence="20" type="ORF">DFH08DRAFT_1053500</name>
</gene>
<comment type="subcellular location">
    <subcellularLocation>
        <location evidence="1 16">Membrane</location>
        <topology evidence="1 16">Multi-pass membrane protein</topology>
    </subcellularLocation>
</comment>
<organism evidence="20 21">
    <name type="scientific">Mycena albidolilacea</name>
    <dbReference type="NCBI Taxonomy" id="1033008"/>
    <lineage>
        <taxon>Eukaryota</taxon>
        <taxon>Fungi</taxon>
        <taxon>Dikarya</taxon>
        <taxon>Basidiomycota</taxon>
        <taxon>Agaricomycotina</taxon>
        <taxon>Agaricomycetes</taxon>
        <taxon>Agaricomycetidae</taxon>
        <taxon>Agaricales</taxon>
        <taxon>Marasmiineae</taxon>
        <taxon>Mycenaceae</taxon>
        <taxon>Mycena</taxon>
    </lineage>
</organism>
<evidence type="ECO:0000256" key="17">
    <source>
        <dbReference type="SAM" id="MobiDB-lite"/>
    </source>
</evidence>
<evidence type="ECO:0000256" key="6">
    <source>
        <dbReference type="ARBA" id="ARBA00022840"/>
    </source>
</evidence>
<evidence type="ECO:0000313" key="21">
    <source>
        <dbReference type="Proteomes" id="UP001218218"/>
    </source>
</evidence>
<dbReference type="SUPFAM" id="SSF81660">
    <property type="entry name" value="Metal cation-transporting ATPase, ATP-binding domain N"/>
    <property type="match status" value="1"/>
</dbReference>
<dbReference type="GO" id="GO:0045332">
    <property type="term" value="P:phospholipid translocation"/>
    <property type="evidence" value="ECO:0007669"/>
    <property type="project" value="TreeGrafter"/>
</dbReference>
<dbReference type="SFLD" id="SFLDS00003">
    <property type="entry name" value="Haloacid_Dehalogenase"/>
    <property type="match status" value="1"/>
</dbReference>
<dbReference type="PRINTS" id="PR00119">
    <property type="entry name" value="CATATPASE"/>
</dbReference>
<accession>A0AAD7AE16</accession>
<evidence type="ECO:0000259" key="18">
    <source>
        <dbReference type="Pfam" id="PF16209"/>
    </source>
</evidence>
<dbReference type="InterPro" id="IPR023299">
    <property type="entry name" value="ATPase_P-typ_cyto_dom_N"/>
</dbReference>
<feature type="binding site" evidence="14">
    <location>
        <position position="475"/>
    </location>
    <ligand>
        <name>ATP</name>
        <dbReference type="ChEBI" id="CHEBI:30616"/>
    </ligand>
</feature>
<dbReference type="GO" id="GO:0005524">
    <property type="term" value="F:ATP binding"/>
    <property type="evidence" value="ECO:0007669"/>
    <property type="project" value="UniProtKB-UniRule"/>
</dbReference>
<comment type="similarity">
    <text evidence="2 16">Belongs to the cation transport ATPase (P-type) (TC 3.A.3) family. Type IV subfamily.</text>
</comment>
<feature type="transmembrane region" description="Helical" evidence="16">
    <location>
        <begin position="406"/>
        <end position="428"/>
    </location>
</feature>
<dbReference type="FunFam" id="3.40.50.1000:FF:000001">
    <property type="entry name" value="Phospholipid-transporting ATPase IC"/>
    <property type="match status" value="1"/>
</dbReference>
<feature type="transmembrane region" description="Helical" evidence="16">
    <location>
        <begin position="1081"/>
        <end position="1102"/>
    </location>
</feature>
<keyword evidence="5 14" id="KW-0547">Nucleotide-binding</keyword>
<keyword evidence="6 14" id="KW-0067">ATP-binding</keyword>
<feature type="transmembrane region" description="Helical" evidence="16">
    <location>
        <begin position="92"/>
        <end position="109"/>
    </location>
</feature>
<feature type="region of interest" description="Disordered" evidence="17">
    <location>
        <begin position="1371"/>
        <end position="1411"/>
    </location>
</feature>
<evidence type="ECO:0000256" key="13">
    <source>
        <dbReference type="PIRSR" id="PIRSR606539-1"/>
    </source>
</evidence>
<keyword evidence="21" id="KW-1185">Reference proteome</keyword>
<feature type="binding site" evidence="14">
    <location>
        <position position="991"/>
    </location>
    <ligand>
        <name>ATP</name>
        <dbReference type="ChEBI" id="CHEBI:30616"/>
    </ligand>
</feature>
<name>A0AAD7AE16_9AGAR</name>
<dbReference type="NCBIfam" id="TIGR01652">
    <property type="entry name" value="ATPase-Plipid"/>
    <property type="match status" value="1"/>
</dbReference>
<dbReference type="Gene3D" id="3.40.1110.10">
    <property type="entry name" value="Calcium-transporting ATPase, cytoplasmic domain N"/>
    <property type="match status" value="2"/>
</dbReference>
<feature type="domain" description="P-type ATPase C-terminal" evidence="19">
    <location>
        <begin position="1014"/>
        <end position="1275"/>
    </location>
</feature>
<feature type="binding site" evidence="14">
    <location>
        <position position="968"/>
    </location>
    <ligand>
        <name>ATP</name>
        <dbReference type="ChEBI" id="CHEBI:30616"/>
    </ligand>
</feature>
<feature type="region of interest" description="Disordered" evidence="17">
    <location>
        <begin position="542"/>
        <end position="561"/>
    </location>
</feature>
<evidence type="ECO:0000256" key="11">
    <source>
        <dbReference type="ARBA" id="ARBA00034036"/>
    </source>
</evidence>
<feature type="transmembrane region" description="Helical" evidence="16">
    <location>
        <begin position="1049"/>
        <end position="1069"/>
    </location>
</feature>
<evidence type="ECO:0000313" key="20">
    <source>
        <dbReference type="EMBL" id="KAJ7355884.1"/>
    </source>
</evidence>
<comment type="caution">
    <text evidence="20">The sequence shown here is derived from an EMBL/GenBank/DDBJ whole genome shotgun (WGS) entry which is preliminary data.</text>
</comment>
<feature type="active site" description="4-aspartylphosphate intermediate" evidence="13">
    <location>
        <position position="474"/>
    </location>
</feature>
<keyword evidence="4 15" id="KW-0479">Metal-binding</keyword>
<dbReference type="Proteomes" id="UP001218218">
    <property type="component" value="Unassembled WGS sequence"/>
</dbReference>
<dbReference type="EMBL" id="JARIHO010000009">
    <property type="protein sequence ID" value="KAJ7355884.1"/>
    <property type="molecule type" value="Genomic_DNA"/>
</dbReference>
<comment type="catalytic activity">
    <reaction evidence="12">
        <text>a 1,2-diacyl-sn-glycero-3-phosphoethanolamine(out) + ATP + H2O = a 1,2-diacyl-sn-glycero-3-phosphoethanolamine(in) + ADP + phosphate + H(+)</text>
        <dbReference type="Rhea" id="RHEA:66132"/>
        <dbReference type="ChEBI" id="CHEBI:15377"/>
        <dbReference type="ChEBI" id="CHEBI:15378"/>
        <dbReference type="ChEBI" id="CHEBI:30616"/>
        <dbReference type="ChEBI" id="CHEBI:43474"/>
        <dbReference type="ChEBI" id="CHEBI:64612"/>
        <dbReference type="ChEBI" id="CHEBI:456216"/>
    </reaction>
    <physiologicalReaction direction="left-to-right" evidence="12">
        <dbReference type="Rhea" id="RHEA:66133"/>
    </physiologicalReaction>
</comment>
<dbReference type="Gene3D" id="2.70.150.10">
    <property type="entry name" value="Calcium-transporting ATPase, cytoplasmic transduction domain A"/>
    <property type="match status" value="1"/>
</dbReference>
<evidence type="ECO:0000256" key="10">
    <source>
        <dbReference type="ARBA" id="ARBA00023136"/>
    </source>
</evidence>
<feature type="binding site" evidence="14">
    <location>
        <position position="710"/>
    </location>
    <ligand>
        <name>ATP</name>
        <dbReference type="ChEBI" id="CHEBI:30616"/>
    </ligand>
</feature>
<feature type="binding site" evidence="14">
    <location>
        <position position="625"/>
    </location>
    <ligand>
        <name>ATP</name>
        <dbReference type="ChEBI" id="CHEBI:30616"/>
    </ligand>
</feature>
<feature type="binding site" evidence="14">
    <location>
        <position position="827"/>
    </location>
    <ligand>
        <name>ATP</name>
        <dbReference type="ChEBI" id="CHEBI:30616"/>
    </ligand>
</feature>
<feature type="transmembrane region" description="Helical" evidence="16">
    <location>
        <begin position="356"/>
        <end position="379"/>
    </location>
</feature>
<keyword evidence="7 15" id="KW-0460">Magnesium</keyword>
<feature type="compositionally biased region" description="Polar residues" evidence="17">
    <location>
        <begin position="542"/>
        <end position="552"/>
    </location>
</feature>
<sequence>MAVQKSGLKSRLARWPVARWYNTVANFNVESLFSRKRGPGPKRTVFVNEKLPQDYFDSKGNIKSDHTYNSSQVITSKYTLISFWPRNLLEQFRRVANVFFLGIAILQFFSKFSTISPGLVIFPLLVVLGITAGKDAYEDTKRHQSDRKVNHSPVRVLAAEDWVNPNVMKPKGRTFVRGVQSMVGRKPKSAHTADTSEDGWTTAFWEDVRVGDFVKIVDDEPLPADILICATSEDENVAFVETKNLDGETNLKSRHAVPALVHLRDAAACAAPENAFHVDLERPDNNMYRLNGAVFIGDISAPVDLTMTLLRGTVLRNTRWVIGVVLFTGEDTKIVLNSGGTPSKRSKVERQMNPQVCVATNLILLMVMAIGCGVSDSVIEKADYPNGAPWLYGDNRSDDNPNINGLVTWAFALITFQNIVPISLYISIEFVRTCQALFIYFDYEICYQKTGQATLARSWNLSDDLGQIEYIFSDKTGTLTQNSMVFRECSIGGKVYSGDPPQDDLTTTPITAEVPPASPPPVPSARGSGGDSSTAIDSHNEATATTAASIHSGSPPPPTTKPRFVDATLTADLAAAVHASPRTPNAEHARALHGFFSVLALCHTVLVATDAEGNITAYKAQSPDEAALVQAAADVGYVFRGREREILLLQTPFCAPGTVERYELLNILEFTSARKRMSVVMRKLKNRVEGEADGEGEYVEGTGQLFLLSKGADNVIFERLKKGTGEEMKMQTEEHLGEFAGNGLRTLTLAYKVLQEEEYVAWNERYHAATVAIDDRDALIESVSDEIEHDLRLLGATAIEDRLQDGVPEAIADLKRAGIKVWVATGDKLETAIAIGHSTNLIGKESNIIVVRGGDEGSRPVYEQMVRAVQEFFPESGILDDEGVIVPAHPRASSASRQERPHPLRRLNTGLSSIVSNTNGEKPGGFVLVIDGTALGFALVDEQNKSLLLRLAMLCEGVICCRVSPLQKALVVKLVKEGIGAMTLAIGDGANDVSMIQAADVGVGISGEEGLQAVNSSDYAIAQFRFLKRLLLVHGHWSYARNGNMILNFFYKNIVCIGVLWWFQIYNAWSSSYVFEYTYLLWWNAFWTIAPVIAIGLFDRIVDADALMALPELYRQGREGRWFGFGTFVLFMLDGIFQVPCFNLTPVQSAVIFFFIRYAYNTPTSRSDGYAVYQYEFSTTMVVAAVLTANLYNGLNTNVWTGWVFFAVFLGIVLVWVYTAIYSLISPGWISTPVFGNDHFLFHSAYFWFCVPFAVILALTPRYLIRAWEFGFRPNDIDILRYIRKMEPGRDIERDALFGGAAGLAALRRAASNTSSVGSIPPRASASARRTSFDPHSASRTDMSTGLRSVHRGFDFATEENGVEMRRIQTNLSERRQSSRSALGGDGAGSGPERRSRLRNVFKRNRIKKDE</sequence>
<evidence type="ECO:0000256" key="3">
    <source>
        <dbReference type="ARBA" id="ARBA00022692"/>
    </source>
</evidence>
<evidence type="ECO:0000256" key="16">
    <source>
        <dbReference type="RuleBase" id="RU362033"/>
    </source>
</evidence>
<keyword evidence="10 16" id="KW-0472">Membrane</keyword>
<evidence type="ECO:0000256" key="12">
    <source>
        <dbReference type="ARBA" id="ARBA00049128"/>
    </source>
</evidence>
<evidence type="ECO:0000256" key="7">
    <source>
        <dbReference type="ARBA" id="ARBA00022842"/>
    </source>
</evidence>
<reference evidence="20" key="1">
    <citation type="submission" date="2023-03" db="EMBL/GenBank/DDBJ databases">
        <title>Massive genome expansion in bonnet fungi (Mycena s.s.) driven by repeated elements and novel gene families across ecological guilds.</title>
        <authorList>
            <consortium name="Lawrence Berkeley National Laboratory"/>
            <person name="Harder C.B."/>
            <person name="Miyauchi S."/>
            <person name="Viragh M."/>
            <person name="Kuo A."/>
            <person name="Thoen E."/>
            <person name="Andreopoulos B."/>
            <person name="Lu D."/>
            <person name="Skrede I."/>
            <person name="Drula E."/>
            <person name="Henrissat B."/>
            <person name="Morin E."/>
            <person name="Kohler A."/>
            <person name="Barry K."/>
            <person name="LaButti K."/>
            <person name="Morin E."/>
            <person name="Salamov A."/>
            <person name="Lipzen A."/>
            <person name="Mereny Z."/>
            <person name="Hegedus B."/>
            <person name="Baldrian P."/>
            <person name="Stursova M."/>
            <person name="Weitz H."/>
            <person name="Taylor A."/>
            <person name="Grigoriev I.V."/>
            <person name="Nagy L.G."/>
            <person name="Martin F."/>
            <person name="Kauserud H."/>
        </authorList>
    </citation>
    <scope>NUCLEOTIDE SEQUENCE</scope>
    <source>
        <strain evidence="20">CBHHK002</strain>
    </source>
</reference>
<feature type="binding site" evidence="14">
    <location>
        <position position="962"/>
    </location>
    <ligand>
        <name>ATP</name>
        <dbReference type="ChEBI" id="CHEBI:30616"/>
    </ligand>
</feature>
<keyword evidence="9 16" id="KW-1133">Transmembrane helix</keyword>
<dbReference type="InterPro" id="IPR044492">
    <property type="entry name" value="P_typ_ATPase_HD_dom"/>
</dbReference>
<evidence type="ECO:0000256" key="9">
    <source>
        <dbReference type="ARBA" id="ARBA00022989"/>
    </source>
</evidence>
<dbReference type="PANTHER" id="PTHR24092:SF153">
    <property type="entry name" value="PHOSPHOLIPID-TRANSPORTING ATPASE"/>
    <property type="match status" value="1"/>
</dbReference>
<dbReference type="InterPro" id="IPR006539">
    <property type="entry name" value="P-type_ATPase_IV"/>
</dbReference>
<keyword evidence="3 16" id="KW-0812">Transmembrane</keyword>
<dbReference type="GO" id="GO:0000287">
    <property type="term" value="F:magnesium ion binding"/>
    <property type="evidence" value="ECO:0007669"/>
    <property type="project" value="UniProtKB-UniRule"/>
</dbReference>
<dbReference type="SFLD" id="SFLDF00027">
    <property type="entry name" value="p-type_atpase"/>
    <property type="match status" value="1"/>
</dbReference>
<protein>
    <recommendedName>
        <fullName evidence="16">Phospholipid-transporting ATPase</fullName>
        <ecNumber evidence="16">7.6.2.1</ecNumber>
    </recommendedName>
</protein>
<feature type="binding site" evidence="14">
    <location>
        <position position="670"/>
    </location>
    <ligand>
        <name>ATP</name>
        <dbReference type="ChEBI" id="CHEBI:30616"/>
    </ligand>
</feature>
<dbReference type="Gene3D" id="1.20.1110.10">
    <property type="entry name" value="Calcium-transporting ATPase, transmembrane domain"/>
    <property type="match status" value="1"/>
</dbReference>
<proteinExistence type="inferred from homology"/>
<dbReference type="NCBIfam" id="TIGR01494">
    <property type="entry name" value="ATPase_P-type"/>
    <property type="match status" value="1"/>
</dbReference>
<evidence type="ECO:0000256" key="5">
    <source>
        <dbReference type="ARBA" id="ARBA00022741"/>
    </source>
</evidence>
<feature type="region of interest" description="Disordered" evidence="17">
    <location>
        <begin position="1315"/>
        <end position="1344"/>
    </location>
</feature>
<evidence type="ECO:0000256" key="15">
    <source>
        <dbReference type="PIRSR" id="PIRSR606539-3"/>
    </source>
</evidence>
<feature type="domain" description="P-type ATPase N-terminal" evidence="18">
    <location>
        <begin position="65"/>
        <end position="118"/>
    </location>
</feature>
<dbReference type="GO" id="GO:0140326">
    <property type="term" value="F:ATPase-coupled intramembrane lipid transporter activity"/>
    <property type="evidence" value="ECO:0007669"/>
    <property type="project" value="UniProtKB-EC"/>
</dbReference>
<feature type="binding site" evidence="15">
    <location>
        <position position="992"/>
    </location>
    <ligand>
        <name>Mg(2+)</name>
        <dbReference type="ChEBI" id="CHEBI:18420"/>
    </ligand>
</feature>
<keyword evidence="8 16" id="KW-1278">Translocase</keyword>
<dbReference type="InterPro" id="IPR018303">
    <property type="entry name" value="ATPase_P-typ_P_site"/>
</dbReference>
<feature type="binding site" evidence="14">
    <location>
        <position position="476"/>
    </location>
    <ligand>
        <name>ATP</name>
        <dbReference type="ChEBI" id="CHEBI:30616"/>
    </ligand>
</feature>
<dbReference type="SFLD" id="SFLDG00002">
    <property type="entry name" value="C1.7:_P-type_atpase_like"/>
    <property type="match status" value="1"/>
</dbReference>
<evidence type="ECO:0000256" key="4">
    <source>
        <dbReference type="ARBA" id="ARBA00022723"/>
    </source>
</evidence>
<feature type="compositionally biased region" description="Basic residues" evidence="17">
    <location>
        <begin position="1396"/>
        <end position="1411"/>
    </location>
</feature>
<dbReference type="InterPro" id="IPR023298">
    <property type="entry name" value="ATPase_P-typ_TM_dom_sf"/>
</dbReference>
<dbReference type="InterPro" id="IPR036412">
    <property type="entry name" value="HAD-like_sf"/>
</dbReference>
<feature type="binding site" evidence="14">
    <location>
        <position position="825"/>
    </location>
    <ligand>
        <name>ATP</name>
        <dbReference type="ChEBI" id="CHEBI:30616"/>
    </ligand>
</feature>
<dbReference type="InterPro" id="IPR023214">
    <property type="entry name" value="HAD_sf"/>
</dbReference>
<dbReference type="Pfam" id="PF16209">
    <property type="entry name" value="PhoLip_ATPase_N"/>
    <property type="match status" value="1"/>
</dbReference>
<dbReference type="PROSITE" id="PS00154">
    <property type="entry name" value="ATPASE_E1_E2"/>
    <property type="match status" value="1"/>
</dbReference>
<feature type="binding site" evidence="14">
    <location>
        <position position="474"/>
    </location>
    <ligand>
        <name>ATP</name>
        <dbReference type="ChEBI" id="CHEBI:30616"/>
    </ligand>
</feature>
<dbReference type="PANTHER" id="PTHR24092">
    <property type="entry name" value="PROBABLE PHOSPHOLIPID-TRANSPORTING ATPASE"/>
    <property type="match status" value="1"/>
</dbReference>
<dbReference type="GO" id="GO:0005886">
    <property type="term" value="C:plasma membrane"/>
    <property type="evidence" value="ECO:0007669"/>
    <property type="project" value="TreeGrafter"/>
</dbReference>
<feature type="binding site" evidence="14">
    <location>
        <position position="745"/>
    </location>
    <ligand>
        <name>ATP</name>
        <dbReference type="ChEBI" id="CHEBI:30616"/>
    </ligand>
</feature>
<evidence type="ECO:0000256" key="8">
    <source>
        <dbReference type="ARBA" id="ARBA00022967"/>
    </source>
</evidence>
<dbReference type="GO" id="GO:0016887">
    <property type="term" value="F:ATP hydrolysis activity"/>
    <property type="evidence" value="ECO:0007669"/>
    <property type="project" value="InterPro"/>
</dbReference>
<comment type="catalytic activity">
    <reaction evidence="11 16">
        <text>ATP + H2O + phospholipidSide 1 = ADP + phosphate + phospholipidSide 2.</text>
        <dbReference type="EC" id="7.6.2.1"/>
    </reaction>
</comment>
<feature type="transmembrane region" description="Helical" evidence="16">
    <location>
        <begin position="1245"/>
        <end position="1265"/>
    </location>
</feature>
<feature type="binding site" evidence="14">
    <location>
        <position position="992"/>
    </location>
    <ligand>
        <name>ATP</name>
        <dbReference type="ChEBI" id="CHEBI:30616"/>
    </ligand>
</feature>
<feature type="transmembrane region" description="Helical" evidence="16">
    <location>
        <begin position="115"/>
        <end position="133"/>
    </location>
</feature>
<dbReference type="Pfam" id="PF16212">
    <property type="entry name" value="PhoLip_ATPase_C"/>
    <property type="match status" value="1"/>
</dbReference>
<feature type="transmembrane region" description="Helical" evidence="16">
    <location>
        <begin position="1122"/>
        <end position="1139"/>
    </location>
</feature>
<evidence type="ECO:0000259" key="19">
    <source>
        <dbReference type="Pfam" id="PF16212"/>
    </source>
</evidence>
<evidence type="ECO:0000256" key="1">
    <source>
        <dbReference type="ARBA" id="ARBA00004141"/>
    </source>
</evidence>
<feature type="binding site" evidence="15">
    <location>
        <position position="988"/>
    </location>
    <ligand>
        <name>Mg(2+)</name>
        <dbReference type="ChEBI" id="CHEBI:18420"/>
    </ligand>
</feature>
<dbReference type="InterPro" id="IPR032631">
    <property type="entry name" value="P-type_ATPase_N"/>
</dbReference>
<feature type="transmembrane region" description="Helical" evidence="16">
    <location>
        <begin position="1172"/>
        <end position="1192"/>
    </location>
</feature>
<feature type="binding site" evidence="15">
    <location>
        <position position="476"/>
    </location>
    <ligand>
        <name>Mg(2+)</name>
        <dbReference type="ChEBI" id="CHEBI:18420"/>
    </ligand>
</feature>
<feature type="transmembrane region" description="Helical" evidence="16">
    <location>
        <begin position="1204"/>
        <end position="1225"/>
    </location>
</feature>